<dbReference type="OrthoDB" id="2014825at2759"/>
<evidence type="ECO:0000313" key="1">
    <source>
        <dbReference type="EMBL" id="CAF0787455.1"/>
    </source>
</evidence>
<dbReference type="Proteomes" id="UP000663852">
    <property type="component" value="Unassembled WGS sequence"/>
</dbReference>
<dbReference type="EMBL" id="CAJNOR010000078">
    <property type="protein sequence ID" value="CAF0787455.1"/>
    <property type="molecule type" value="Genomic_DNA"/>
</dbReference>
<dbReference type="Proteomes" id="UP000663828">
    <property type="component" value="Unassembled WGS sequence"/>
</dbReference>
<dbReference type="EMBL" id="CAJNOJ010000137">
    <property type="protein sequence ID" value="CAF1182179.1"/>
    <property type="molecule type" value="Genomic_DNA"/>
</dbReference>
<dbReference type="AlphaFoldDB" id="A0A813RY38"/>
<name>A0A813RY38_ADIRI</name>
<comment type="caution">
    <text evidence="1">The sequence shown here is derived from an EMBL/GenBank/DDBJ whole genome shotgun (WGS) entry which is preliminary data.</text>
</comment>
<evidence type="ECO:0000313" key="3">
    <source>
        <dbReference type="Proteomes" id="UP000663828"/>
    </source>
</evidence>
<evidence type="ECO:0000313" key="2">
    <source>
        <dbReference type="EMBL" id="CAF1182179.1"/>
    </source>
</evidence>
<reference evidence="1" key="1">
    <citation type="submission" date="2021-02" db="EMBL/GenBank/DDBJ databases">
        <authorList>
            <person name="Nowell W R."/>
        </authorList>
    </citation>
    <scope>NUCLEOTIDE SEQUENCE</scope>
</reference>
<accession>A0A813RY38</accession>
<keyword evidence="3" id="KW-1185">Reference proteome</keyword>
<proteinExistence type="predicted"/>
<protein>
    <submittedName>
        <fullName evidence="1">Uncharacterized protein</fullName>
    </submittedName>
</protein>
<organism evidence="1 3">
    <name type="scientific">Adineta ricciae</name>
    <name type="common">Rotifer</name>
    <dbReference type="NCBI Taxonomy" id="249248"/>
    <lineage>
        <taxon>Eukaryota</taxon>
        <taxon>Metazoa</taxon>
        <taxon>Spiralia</taxon>
        <taxon>Gnathifera</taxon>
        <taxon>Rotifera</taxon>
        <taxon>Eurotatoria</taxon>
        <taxon>Bdelloidea</taxon>
        <taxon>Adinetida</taxon>
        <taxon>Adinetidae</taxon>
        <taxon>Adineta</taxon>
    </lineage>
</organism>
<sequence length="209" mass="24025">MVFIKKRLVHVGRIILFAHDYFYKSSSDQLALTTFNRLIPSNSSRSLQNGTHLWSLRLADENYFRIANLLPCQTVEYARGSQRYQMSICINFSTNDFTITNTLQAQKWLFDHRHPRNCSSKRFAIIRKFVWSGFGSTIHQIAWAFGKTLADDRIGVYETPGDWLYGNCNSTSPDCYFLPIANCSVPTVDQTLLANGFSPRSIVKHGERR</sequence>
<gene>
    <name evidence="2" type="ORF">EDS130_LOCUS24305</name>
    <name evidence="1" type="ORF">XAT740_LOCUS2306</name>
</gene>